<proteinExistence type="predicted"/>
<reference evidence="1" key="1">
    <citation type="journal article" date="2023" name="Access Microbiol">
        <title>De-novo genome assembly for Akanthomyces muscarius, a biocontrol agent of insect agricultural pests.</title>
        <authorList>
            <person name="Erdos Z."/>
            <person name="Studholme D.J."/>
            <person name="Raymond B."/>
            <person name="Sharma M."/>
        </authorList>
    </citation>
    <scope>NUCLEOTIDE SEQUENCE</scope>
    <source>
        <strain evidence="1">Ve6</strain>
    </source>
</reference>
<comment type="caution">
    <text evidence="1">The sequence shown here is derived from an EMBL/GenBank/DDBJ whole genome shotgun (WGS) entry which is preliminary data.</text>
</comment>
<organism evidence="1 2">
    <name type="scientific">Akanthomyces muscarius</name>
    <name type="common">Entomopathogenic fungus</name>
    <name type="synonym">Lecanicillium muscarium</name>
    <dbReference type="NCBI Taxonomy" id="2231603"/>
    <lineage>
        <taxon>Eukaryota</taxon>
        <taxon>Fungi</taxon>
        <taxon>Dikarya</taxon>
        <taxon>Ascomycota</taxon>
        <taxon>Pezizomycotina</taxon>
        <taxon>Sordariomycetes</taxon>
        <taxon>Hypocreomycetidae</taxon>
        <taxon>Hypocreales</taxon>
        <taxon>Cordycipitaceae</taxon>
        <taxon>Akanthomyces</taxon>
    </lineage>
</organism>
<evidence type="ECO:0000313" key="1">
    <source>
        <dbReference type="EMBL" id="KAJ4153948.1"/>
    </source>
</evidence>
<gene>
    <name evidence="1" type="ORF">LMH87_010413</name>
</gene>
<dbReference type="EMBL" id="JAJHUN010000008">
    <property type="protein sequence ID" value="KAJ4153948.1"/>
    <property type="molecule type" value="Genomic_DNA"/>
</dbReference>
<sequence length="384" mass="42820">MDLFIIATDQMSFAMETTAINLAPCQQQAIESVRVEAVDLKPESQSTLSHIFRMSNLSELDISETREAIKHHARVVLHFHPDRPAGGRLVAQALLEDGIYKTQFETGISNGLVAAQPGSLRDEWERHLFQGAYQMDGVTASQRPRYGALDLVRNAEGPAPRFGSCFFVLKPHVTMRSTFTFGGSQEKPKYQGTADELDAILAALMEESFTRDFALGVEKMRPRQLFERLGDLKKDFHDLYDSRVAAHNLDHMIEAQIHGEVLLGRDVDALVVDPAFRDTTVGQHLCDMASVYGFSIRYHGGFALRTEEVPPDFRGPTMPSLAKRIAGPNGLVDAACLGIAVQSLTENPKLWEDRGKFANVLQELKLMWHVLVKYGRPLVEVIDS</sequence>
<dbReference type="KEGG" id="amus:LMH87_010413"/>
<dbReference type="RefSeq" id="XP_056054606.1">
    <property type="nucleotide sequence ID" value="XM_056197571.1"/>
</dbReference>
<accession>A0A9W8QD98</accession>
<name>A0A9W8QD98_AKAMU</name>
<dbReference type="GeneID" id="80897572"/>
<evidence type="ECO:0008006" key="3">
    <source>
        <dbReference type="Google" id="ProtNLM"/>
    </source>
</evidence>
<dbReference type="Proteomes" id="UP001144673">
    <property type="component" value="Chromosome 5"/>
</dbReference>
<evidence type="ECO:0000313" key="2">
    <source>
        <dbReference type="Proteomes" id="UP001144673"/>
    </source>
</evidence>
<dbReference type="InterPro" id="IPR022074">
    <property type="entry name" value="DUF3626"/>
</dbReference>
<keyword evidence="2" id="KW-1185">Reference proteome</keyword>
<dbReference type="Pfam" id="PF12294">
    <property type="entry name" value="DUF3626"/>
    <property type="match status" value="1"/>
</dbReference>
<dbReference type="AlphaFoldDB" id="A0A9W8QD98"/>
<protein>
    <recommendedName>
        <fullName evidence="3">DUF3626 domain-containing protein</fullName>
    </recommendedName>
</protein>